<comment type="function">
    <text evidence="9">6-O-sulfation enzyme which catalyzes the transfer of sulfate from 3'-phosphoadenosine 5'-phosphosulfate (PAPS) to position 6 of the N-sulfoglucosamine residue (GlcNS) of heparan sulfate.</text>
</comment>
<keyword evidence="8" id="KW-0325">Glycoprotein</keyword>
<dbReference type="OrthoDB" id="406981at2759"/>
<dbReference type="GO" id="GO:0016020">
    <property type="term" value="C:membrane"/>
    <property type="evidence" value="ECO:0007669"/>
    <property type="project" value="UniProtKB-SubCell"/>
</dbReference>
<dbReference type="Gene3D" id="3.40.50.300">
    <property type="entry name" value="P-loop containing nucleotide triphosphate hydrolases"/>
    <property type="match status" value="1"/>
</dbReference>
<dbReference type="PANTHER" id="PTHR12812:SF0">
    <property type="entry name" value="HEPARAN-SULFATE 6-O-SULFOTRANSFERASE"/>
    <property type="match status" value="1"/>
</dbReference>
<dbReference type="Proteomes" id="UP000593567">
    <property type="component" value="Unassembled WGS sequence"/>
</dbReference>
<keyword evidence="4 9" id="KW-0812">Transmembrane</keyword>
<comment type="caution">
    <text evidence="10">The sequence shown here is derived from an EMBL/GenBank/DDBJ whole genome shotgun (WGS) entry which is preliminary data.</text>
</comment>
<dbReference type="InterPro" id="IPR027417">
    <property type="entry name" value="P-loop_NTPase"/>
</dbReference>
<keyword evidence="6 9" id="KW-1133">Transmembrane helix</keyword>
<dbReference type="AlphaFoldDB" id="A0A7J7JSF0"/>
<evidence type="ECO:0000256" key="4">
    <source>
        <dbReference type="ARBA" id="ARBA00022692"/>
    </source>
</evidence>
<dbReference type="EC" id="2.8.2.-" evidence="9"/>
<dbReference type="FunFam" id="3.40.50.300:FF:000347">
    <property type="entry name" value="Heparan-sulfate 6-O-sulfotransferase"/>
    <property type="match status" value="1"/>
</dbReference>
<dbReference type="GO" id="GO:0017095">
    <property type="term" value="F:heparan sulfate 6-sulfotransferase activity"/>
    <property type="evidence" value="ECO:0007669"/>
    <property type="project" value="TreeGrafter"/>
</dbReference>
<keyword evidence="7 9" id="KW-0472">Membrane</keyword>
<comment type="catalytic activity">
    <reaction evidence="9">
        <text>alpha-D-glucosaminyl-[heparan sulfate](n) + 3'-phosphoadenylyl sulfate = 6-sulfo-alpha-D-glucosaminyl-[heparan sulfate](n) + adenosine 3',5'-bisphosphate + H(+)</text>
        <dbReference type="Rhea" id="RHEA:56604"/>
        <dbReference type="Rhea" id="RHEA-COMP:9830"/>
        <dbReference type="Rhea" id="RHEA-COMP:14621"/>
        <dbReference type="ChEBI" id="CHEBI:15378"/>
        <dbReference type="ChEBI" id="CHEBI:58339"/>
        <dbReference type="ChEBI" id="CHEBI:58343"/>
        <dbReference type="ChEBI" id="CHEBI:58388"/>
        <dbReference type="ChEBI" id="CHEBI:140604"/>
    </reaction>
</comment>
<protein>
    <recommendedName>
        <fullName evidence="9">Heparan-sulfate 6-O-sulfotransferase</fullName>
        <ecNumber evidence="9">2.8.2.-</ecNumber>
    </recommendedName>
</protein>
<evidence type="ECO:0000256" key="3">
    <source>
        <dbReference type="ARBA" id="ARBA00022679"/>
    </source>
</evidence>
<dbReference type="InterPro" id="IPR010635">
    <property type="entry name" value="Heparan_SO4-6-sulfoTrfase"/>
</dbReference>
<gene>
    <name evidence="10" type="ORF">EB796_012861</name>
</gene>
<evidence type="ECO:0000256" key="2">
    <source>
        <dbReference type="ARBA" id="ARBA00010109"/>
    </source>
</evidence>
<accession>A0A7J7JSF0</accession>
<feature type="transmembrane region" description="Helical" evidence="9">
    <location>
        <begin position="12"/>
        <end position="32"/>
    </location>
</feature>
<dbReference type="InterPro" id="IPR005331">
    <property type="entry name" value="Sulfotransferase"/>
</dbReference>
<evidence type="ECO:0000256" key="1">
    <source>
        <dbReference type="ARBA" id="ARBA00004606"/>
    </source>
</evidence>
<evidence type="ECO:0000313" key="11">
    <source>
        <dbReference type="Proteomes" id="UP000593567"/>
    </source>
</evidence>
<evidence type="ECO:0000256" key="5">
    <source>
        <dbReference type="ARBA" id="ARBA00022968"/>
    </source>
</evidence>
<dbReference type="SUPFAM" id="SSF52540">
    <property type="entry name" value="P-loop containing nucleoside triphosphate hydrolases"/>
    <property type="match status" value="1"/>
</dbReference>
<evidence type="ECO:0000256" key="8">
    <source>
        <dbReference type="ARBA" id="ARBA00023180"/>
    </source>
</evidence>
<evidence type="ECO:0000256" key="7">
    <source>
        <dbReference type="ARBA" id="ARBA00023136"/>
    </source>
</evidence>
<comment type="similarity">
    <text evidence="2 9">Belongs to the sulfotransferase 6 family.</text>
</comment>
<dbReference type="EMBL" id="VXIV02001901">
    <property type="protein sequence ID" value="KAF6028823.1"/>
    <property type="molecule type" value="Genomic_DNA"/>
</dbReference>
<keyword evidence="5 9" id="KW-0735">Signal-anchor</keyword>
<reference evidence="10" key="1">
    <citation type="submission" date="2020-06" db="EMBL/GenBank/DDBJ databases">
        <title>Draft genome of Bugula neritina, a colonial animal packing powerful symbionts and potential medicines.</title>
        <authorList>
            <person name="Rayko M."/>
        </authorList>
    </citation>
    <scope>NUCLEOTIDE SEQUENCE [LARGE SCALE GENOMIC DNA]</scope>
    <source>
        <strain evidence="10">Kwan_BN1</strain>
    </source>
</reference>
<keyword evidence="3 9" id="KW-0808">Transferase</keyword>
<proteinExistence type="inferred from homology"/>
<name>A0A7J7JSF0_BUGNE</name>
<organism evidence="10 11">
    <name type="scientific">Bugula neritina</name>
    <name type="common">Brown bryozoan</name>
    <name type="synonym">Sertularia neritina</name>
    <dbReference type="NCBI Taxonomy" id="10212"/>
    <lineage>
        <taxon>Eukaryota</taxon>
        <taxon>Metazoa</taxon>
        <taxon>Spiralia</taxon>
        <taxon>Lophotrochozoa</taxon>
        <taxon>Bryozoa</taxon>
        <taxon>Gymnolaemata</taxon>
        <taxon>Cheilostomatida</taxon>
        <taxon>Flustrina</taxon>
        <taxon>Buguloidea</taxon>
        <taxon>Bugulidae</taxon>
        <taxon>Bugula</taxon>
    </lineage>
</organism>
<evidence type="ECO:0000256" key="9">
    <source>
        <dbReference type="RuleBase" id="RU364122"/>
    </source>
</evidence>
<keyword evidence="11" id="KW-1185">Reference proteome</keyword>
<comment type="subcellular location">
    <subcellularLocation>
        <location evidence="1 9">Membrane</location>
        <topology evidence="1 9">Single-pass type II membrane protein</topology>
    </subcellularLocation>
</comment>
<evidence type="ECO:0000313" key="10">
    <source>
        <dbReference type="EMBL" id="KAF6028823.1"/>
    </source>
</evidence>
<evidence type="ECO:0000256" key="6">
    <source>
        <dbReference type="ARBA" id="ARBA00022989"/>
    </source>
</evidence>
<dbReference type="PANTHER" id="PTHR12812">
    <property type="entry name" value="HEPARAN SULFATE 6-O-SULFOTRANSFERASE 3"/>
    <property type="match status" value="1"/>
</dbReference>
<sequence>MPSLRILPCRSLIVKLVMLLMPSFLVLFYLQISDKRSSQASQELISLGHSTYLSHSKSVSHSRRSLSHSVKVSQSVKVSDSSKVSDFVSQIHSATVYRFTEDDINKLHTPFSMGNDESDVMVFLHMQKTGGTFFGKNLVRNLQLSTPCRCDKGRGMLKCPCTSPNGKRYWLFSRYSVGWKCGLHADYTELTECLLSGKLDELEQQMRQRRYHYVTVLRDPMSRFVSEWQHVSRGASWIDSTHRCKGRSPTKQELPPCYEGVSWSNVTLEEFMACPHNLARNRQTRMMANLSLIGCYADDMLYNPSKGQILLESAKQTLRSFPYFSIQSLLNESQLLFEQTFDLKFQTPMFEQKNRHNRHSADILHSLPESLQKQILEVNSLDVQLYDYATQLFNKRYQYALRHLVQHSSYREPYS</sequence>
<dbReference type="Pfam" id="PF03567">
    <property type="entry name" value="Sulfotransfer_2"/>
    <property type="match status" value="1"/>
</dbReference>